<accession>A0A642V5R6</accession>
<dbReference type="AlphaFoldDB" id="A0A642V5R6"/>
<feature type="region of interest" description="Disordered" evidence="1">
    <location>
        <begin position="430"/>
        <end position="606"/>
    </location>
</feature>
<feature type="compositionally biased region" description="Polar residues" evidence="1">
    <location>
        <begin position="552"/>
        <end position="563"/>
    </location>
</feature>
<dbReference type="PROSITE" id="PS51824">
    <property type="entry name" value="FLO11"/>
    <property type="match status" value="1"/>
</dbReference>
<keyword evidence="2" id="KW-0732">Signal</keyword>
<feature type="compositionally biased region" description="Polar residues" evidence="1">
    <location>
        <begin position="255"/>
        <end position="270"/>
    </location>
</feature>
<evidence type="ECO:0000256" key="1">
    <source>
        <dbReference type="SAM" id="MobiDB-lite"/>
    </source>
</evidence>
<feature type="chain" id="PRO_5024812265" description="Flo11 domain-containing protein" evidence="2">
    <location>
        <begin position="18"/>
        <end position="623"/>
    </location>
</feature>
<dbReference type="EMBL" id="SWFS01000171">
    <property type="protein sequence ID" value="KAA8915350.1"/>
    <property type="molecule type" value="Genomic_DNA"/>
</dbReference>
<sequence length="623" mass="64976">MIYSAIVFSFLLAFVGAVTPYNNCPEQQQRSWSLKRRANSAPGTLTAEEVYQDGDGGWHARYHLVIDDIDNVGPDTVAEVKLISPYQVIYYSENIPGDYEDENWFDWEFTIDFAPTDESDCTKIVIPRVMIQYDYKAGGYNSDDYSTGCNNDDNGPEYAFSSCPNPHTDTATLPTGGTSTVTTAFPSSTVTLTGATSEGSQSPPTCTYVTSASHSQYDNSASTQGVSATTNVVTDTGTTYLSTETQTPGTETLTFSDPGSTFESTETKPGSTVVHSSILSGSSRVLSTETQSATTKTHSITESGSIYTSTATLSHTTITHTITEPSSTYLTTRPASAPTITTSTTIITTKDCTDKPGECTYTSTLTYCTCETKSGAFDCIATTPVTNIPTPRPTSSGKVTTHHFTSMQAVPCEPDDDHECTTVYTARSCEKQGSPVPCNPPHPRTSSHGPQPPLPPQSDETGSRPAVGPQPAIPSSSENGLPPVPPIPAGSTTYSAKGAQPASDGNGGASERTGSAEGAPGSSPASGTLAPSPTGNQPTQGDQTSGRGGQGQPSIHGTNSVEASQGRPGGNGANTGQGSQTGELSQKPTDTGTQGIVNPSNDGSVKVFDPLTAVLVVVANLVF</sequence>
<feature type="compositionally biased region" description="Low complexity" evidence="1">
    <location>
        <begin position="513"/>
        <end position="534"/>
    </location>
</feature>
<feature type="compositionally biased region" description="Low complexity" evidence="1">
    <location>
        <begin position="243"/>
        <end position="254"/>
    </location>
</feature>
<name>A0A642V5R6_9ASCO</name>
<comment type="caution">
    <text evidence="4">The sequence shown here is derived from an EMBL/GenBank/DDBJ whole genome shotgun (WGS) entry which is preliminary data.</text>
</comment>
<gene>
    <name evidence="4" type="ORF">TRICI_002499</name>
</gene>
<evidence type="ECO:0000256" key="2">
    <source>
        <dbReference type="SAM" id="SignalP"/>
    </source>
</evidence>
<proteinExistence type="predicted"/>
<dbReference type="InterPro" id="IPR018789">
    <property type="entry name" value="Flo11"/>
</dbReference>
<feature type="domain" description="Flo11" evidence="3">
    <location>
        <begin position="11"/>
        <end position="200"/>
    </location>
</feature>
<keyword evidence="5" id="KW-1185">Reference proteome</keyword>
<feature type="compositionally biased region" description="Polar residues" evidence="1">
    <location>
        <begin position="535"/>
        <end position="545"/>
    </location>
</feature>
<reference evidence="4" key="1">
    <citation type="journal article" date="2019" name="G3 (Bethesda)">
        <title>Genome Assemblies of Two Rare Opportunistic Yeast Pathogens: Diutina rugosa (syn. Candida rugosa) and Trichomonascus ciferrii (syn. Candida ciferrii).</title>
        <authorList>
            <person name="Mixao V."/>
            <person name="Saus E."/>
            <person name="Hansen A.P."/>
            <person name="Lass-Florl C."/>
            <person name="Gabaldon T."/>
        </authorList>
    </citation>
    <scope>NUCLEOTIDE SEQUENCE</scope>
    <source>
        <strain evidence="4">CBS 4856</strain>
    </source>
</reference>
<protein>
    <recommendedName>
        <fullName evidence="3">Flo11 domain-containing protein</fullName>
    </recommendedName>
</protein>
<organism evidence="4 5">
    <name type="scientific">Trichomonascus ciferrii</name>
    <dbReference type="NCBI Taxonomy" id="44093"/>
    <lineage>
        <taxon>Eukaryota</taxon>
        <taxon>Fungi</taxon>
        <taxon>Dikarya</taxon>
        <taxon>Ascomycota</taxon>
        <taxon>Saccharomycotina</taxon>
        <taxon>Dipodascomycetes</taxon>
        <taxon>Dipodascales</taxon>
        <taxon>Trichomonascaceae</taxon>
        <taxon>Trichomonascus</taxon>
        <taxon>Trichomonascus ciferrii complex</taxon>
    </lineage>
</organism>
<evidence type="ECO:0000313" key="5">
    <source>
        <dbReference type="Proteomes" id="UP000761534"/>
    </source>
</evidence>
<evidence type="ECO:0000313" key="4">
    <source>
        <dbReference type="EMBL" id="KAA8915350.1"/>
    </source>
</evidence>
<feature type="region of interest" description="Disordered" evidence="1">
    <location>
        <begin position="243"/>
        <end position="272"/>
    </location>
</feature>
<evidence type="ECO:0000259" key="3">
    <source>
        <dbReference type="PROSITE" id="PS51824"/>
    </source>
</evidence>
<dbReference type="Proteomes" id="UP000761534">
    <property type="component" value="Unassembled WGS sequence"/>
</dbReference>
<feature type="compositionally biased region" description="Polar residues" evidence="1">
    <location>
        <begin position="576"/>
        <end position="603"/>
    </location>
</feature>
<feature type="signal peptide" evidence="2">
    <location>
        <begin position="1"/>
        <end position="17"/>
    </location>
</feature>
<dbReference type="VEuPathDB" id="FungiDB:TRICI_002499"/>